<dbReference type="RefSeq" id="WP_179762523.1">
    <property type="nucleotide sequence ID" value="NZ_BAAAJZ010000011.1"/>
</dbReference>
<feature type="chain" id="PRO_5032898846" description="Excalibur calcium-binding domain-containing protein" evidence="2">
    <location>
        <begin position="27"/>
        <end position="129"/>
    </location>
</feature>
<gene>
    <name evidence="3" type="ORF">HDA37_005215</name>
</gene>
<proteinExistence type="predicted"/>
<evidence type="ECO:0000256" key="2">
    <source>
        <dbReference type="SAM" id="SignalP"/>
    </source>
</evidence>
<feature type="region of interest" description="Disordered" evidence="1">
    <location>
        <begin position="44"/>
        <end position="94"/>
    </location>
</feature>
<sequence>MRLRSLSAAVLLATAAALPLAGTAFAQDRDCKDFASQADAQAALTPGDPENLDANDNGVACEDHDYGSAASPATVEAASDDSTQVTATPVGGVEAGGGPADVLPLALGAVAAGGIGAVAVRRVAAGRRG</sequence>
<dbReference type="Proteomes" id="UP000549695">
    <property type="component" value="Unassembled WGS sequence"/>
</dbReference>
<comment type="caution">
    <text evidence="3">The sequence shown here is derived from an EMBL/GenBank/DDBJ whole genome shotgun (WGS) entry which is preliminary data.</text>
</comment>
<evidence type="ECO:0000313" key="4">
    <source>
        <dbReference type="Proteomes" id="UP000549695"/>
    </source>
</evidence>
<name>A0A852W8P0_PSEA5</name>
<keyword evidence="2" id="KW-0732">Signal</keyword>
<dbReference type="AlphaFoldDB" id="A0A852W8P0"/>
<dbReference type="EMBL" id="JACCCZ010000001">
    <property type="protein sequence ID" value="NYG04930.1"/>
    <property type="molecule type" value="Genomic_DNA"/>
</dbReference>
<reference evidence="3 4" key="1">
    <citation type="submission" date="2020-07" db="EMBL/GenBank/DDBJ databases">
        <title>Sequencing the genomes of 1000 actinobacteria strains.</title>
        <authorList>
            <person name="Klenk H.-P."/>
        </authorList>
    </citation>
    <scope>NUCLEOTIDE SEQUENCE [LARGE SCALE GENOMIC DNA]</scope>
    <source>
        <strain evidence="3 4">DSM 44749</strain>
    </source>
</reference>
<evidence type="ECO:0000313" key="3">
    <source>
        <dbReference type="EMBL" id="NYG04930.1"/>
    </source>
</evidence>
<feature type="signal peptide" evidence="2">
    <location>
        <begin position="1"/>
        <end position="26"/>
    </location>
</feature>
<organism evidence="3 4">
    <name type="scientific">Pseudonocardia alni</name>
    <name type="common">Amycolata alni</name>
    <dbReference type="NCBI Taxonomy" id="33907"/>
    <lineage>
        <taxon>Bacteria</taxon>
        <taxon>Bacillati</taxon>
        <taxon>Actinomycetota</taxon>
        <taxon>Actinomycetes</taxon>
        <taxon>Pseudonocardiales</taxon>
        <taxon>Pseudonocardiaceae</taxon>
        <taxon>Pseudonocardia</taxon>
    </lineage>
</organism>
<evidence type="ECO:0000256" key="1">
    <source>
        <dbReference type="SAM" id="MobiDB-lite"/>
    </source>
</evidence>
<keyword evidence="4" id="KW-1185">Reference proteome</keyword>
<dbReference type="GeneID" id="98054872"/>
<accession>A0A852W8P0</accession>
<protein>
    <recommendedName>
        <fullName evidence="5">Excalibur calcium-binding domain-containing protein</fullName>
    </recommendedName>
</protein>
<evidence type="ECO:0008006" key="5">
    <source>
        <dbReference type="Google" id="ProtNLM"/>
    </source>
</evidence>